<dbReference type="GO" id="GO:0006629">
    <property type="term" value="P:lipid metabolic process"/>
    <property type="evidence" value="ECO:0007669"/>
    <property type="project" value="UniProtKB-KW"/>
</dbReference>
<evidence type="ECO:0000256" key="3">
    <source>
        <dbReference type="PROSITE-ProRule" id="PRU01161"/>
    </source>
</evidence>
<dbReference type="PANTHER" id="PTHR32176:SF92">
    <property type="entry name" value="XYLOSE ISOMERASE"/>
    <property type="match status" value="1"/>
</dbReference>
<sequence>MYPKRNPYEQYLGLEDHVQIQVCNYLRAQYPQAVFYHPPNEGKRTTLQDPDFDFDLADATLASMAAPTYFEPAEITSKAWNKYTLIDGGMFAANPTLMTLAEYFKANKGCKELPYVISWGTGAEKGKKSTLVGKMALMMVESIIGIQMSGSFQVVDFIVNLLYWFFDSEERYIRLDFDSPGIKMDDASPEAMAKMKAVSEKFIEVNKDKLDQIVKILLLNQL</sequence>
<proteinExistence type="inferred from homology"/>
<dbReference type="OrthoDB" id="9807112at2"/>
<evidence type="ECO:0000313" key="5">
    <source>
        <dbReference type="EMBL" id="PQA59822.1"/>
    </source>
</evidence>
<keyword evidence="2" id="KW-0443">Lipid metabolism</keyword>
<protein>
    <recommendedName>
        <fullName evidence="4">PNPLA domain-containing protein</fullName>
    </recommendedName>
</protein>
<feature type="short sequence motif" description="DGA/G" evidence="3">
    <location>
        <begin position="87"/>
        <end position="89"/>
    </location>
</feature>
<dbReference type="AlphaFoldDB" id="A0A2S7IQ60"/>
<organism evidence="5 6">
    <name type="scientific">Siphonobacter curvatus</name>
    <dbReference type="NCBI Taxonomy" id="2094562"/>
    <lineage>
        <taxon>Bacteria</taxon>
        <taxon>Pseudomonadati</taxon>
        <taxon>Bacteroidota</taxon>
        <taxon>Cytophagia</taxon>
        <taxon>Cytophagales</taxon>
        <taxon>Cytophagaceae</taxon>
        <taxon>Siphonobacter</taxon>
    </lineage>
</organism>
<reference evidence="6" key="1">
    <citation type="submission" date="2018-02" db="EMBL/GenBank/DDBJ databases">
        <title>Genome sequencing of Solimonas sp. HR-BB.</title>
        <authorList>
            <person name="Lee Y."/>
            <person name="Jeon C.O."/>
        </authorList>
    </citation>
    <scope>NUCLEOTIDE SEQUENCE [LARGE SCALE GENOMIC DNA]</scope>
    <source>
        <strain evidence="6">HR-U</strain>
    </source>
</reference>
<name>A0A2S7IQ60_9BACT</name>
<dbReference type="RefSeq" id="WP_104711600.1">
    <property type="nucleotide sequence ID" value="NZ_PTRA01000001.1"/>
</dbReference>
<accession>A0A2S7IQ60</accession>
<evidence type="ECO:0000256" key="2">
    <source>
        <dbReference type="ARBA" id="ARBA00023098"/>
    </source>
</evidence>
<evidence type="ECO:0000313" key="6">
    <source>
        <dbReference type="Proteomes" id="UP000239590"/>
    </source>
</evidence>
<dbReference type="Pfam" id="PF01734">
    <property type="entry name" value="Patatin"/>
    <property type="match status" value="1"/>
</dbReference>
<dbReference type="PROSITE" id="PS51635">
    <property type="entry name" value="PNPLA"/>
    <property type="match status" value="1"/>
</dbReference>
<dbReference type="InterPro" id="IPR002641">
    <property type="entry name" value="PNPLA_dom"/>
</dbReference>
<gene>
    <name evidence="5" type="ORF">C5O19_09430</name>
</gene>
<dbReference type="EMBL" id="PTRA01000001">
    <property type="protein sequence ID" value="PQA59822.1"/>
    <property type="molecule type" value="Genomic_DNA"/>
</dbReference>
<keyword evidence="6" id="KW-1185">Reference proteome</keyword>
<feature type="domain" description="PNPLA" evidence="4">
    <location>
        <begin position="1"/>
        <end position="100"/>
    </location>
</feature>
<dbReference type="PANTHER" id="PTHR32176">
    <property type="entry name" value="XYLOSE ISOMERASE"/>
    <property type="match status" value="1"/>
</dbReference>
<evidence type="ECO:0000256" key="1">
    <source>
        <dbReference type="ARBA" id="ARBA00010240"/>
    </source>
</evidence>
<comment type="similarity">
    <text evidence="1">Belongs to the patatin family.</text>
</comment>
<comment type="caution">
    <text evidence="3">Lacks conserved residue(s) required for the propagation of feature annotation.</text>
</comment>
<dbReference type="InterPro" id="IPR016035">
    <property type="entry name" value="Acyl_Trfase/lysoPLipase"/>
</dbReference>
<dbReference type="Proteomes" id="UP000239590">
    <property type="component" value="Unassembled WGS sequence"/>
</dbReference>
<comment type="caution">
    <text evidence="5">The sequence shown here is derived from an EMBL/GenBank/DDBJ whole genome shotgun (WGS) entry which is preliminary data.</text>
</comment>
<dbReference type="SUPFAM" id="SSF52151">
    <property type="entry name" value="FabD/lysophospholipase-like"/>
    <property type="match status" value="1"/>
</dbReference>
<evidence type="ECO:0000259" key="4">
    <source>
        <dbReference type="PROSITE" id="PS51635"/>
    </source>
</evidence>
<dbReference type="Gene3D" id="3.40.1090.10">
    <property type="entry name" value="Cytosolic phospholipase A2 catalytic domain"/>
    <property type="match status" value="1"/>
</dbReference>